<keyword evidence="2" id="KW-1185">Reference proteome</keyword>
<dbReference type="AlphaFoldDB" id="A0A6P1B6Z4"/>
<organism evidence="1 2">
    <name type="scientific">Bradyrhizobium uaiense</name>
    <dbReference type="NCBI Taxonomy" id="2594946"/>
    <lineage>
        <taxon>Bacteria</taxon>
        <taxon>Pseudomonadati</taxon>
        <taxon>Pseudomonadota</taxon>
        <taxon>Alphaproteobacteria</taxon>
        <taxon>Hyphomicrobiales</taxon>
        <taxon>Nitrobacteraceae</taxon>
        <taxon>Bradyrhizobium</taxon>
    </lineage>
</organism>
<sequence>MTAVIPWQVNARDQAPTPEERQACMEDVFRLCSNHIPSHVAILACLRSKHASLSQQCRYVISSRDTGKNGGISK</sequence>
<dbReference type="EMBL" id="VKHP01000001">
    <property type="protein sequence ID" value="NEU94299.1"/>
    <property type="molecule type" value="Genomic_DNA"/>
</dbReference>
<reference evidence="1 2" key="1">
    <citation type="journal article" date="2020" name="Arch. Microbiol.">
        <title>Bradyrhizobium uaiense sp. nov., a new highly efficient cowpea symbiont.</title>
        <authorList>
            <person name="Cabral Michel D."/>
            <person name="Azarias Guimaraes A."/>
            <person name="Martins da Costa E."/>
            <person name="Soares de Carvalho T."/>
            <person name="Balsanelli E."/>
            <person name="Willems A."/>
            <person name="Maltempi de Souza E."/>
            <person name="de Souza Moreira F.M."/>
        </authorList>
    </citation>
    <scope>NUCLEOTIDE SEQUENCE [LARGE SCALE GENOMIC DNA]</scope>
    <source>
        <strain evidence="1 2">UFLA 03-164</strain>
    </source>
</reference>
<evidence type="ECO:0000313" key="1">
    <source>
        <dbReference type="EMBL" id="NEU94299.1"/>
    </source>
</evidence>
<evidence type="ECO:0000313" key="2">
    <source>
        <dbReference type="Proteomes" id="UP000468531"/>
    </source>
</evidence>
<proteinExistence type="predicted"/>
<accession>A0A6P1B6Z4</accession>
<comment type="caution">
    <text evidence="1">The sequence shown here is derived from an EMBL/GenBank/DDBJ whole genome shotgun (WGS) entry which is preliminary data.</text>
</comment>
<name>A0A6P1B6Z4_9BRAD</name>
<protein>
    <submittedName>
        <fullName evidence="1">Uncharacterized protein</fullName>
    </submittedName>
</protein>
<dbReference type="Proteomes" id="UP000468531">
    <property type="component" value="Unassembled WGS sequence"/>
</dbReference>
<gene>
    <name evidence="1" type="ORF">FNJ47_00255</name>
</gene>